<dbReference type="RefSeq" id="XP_028878197.1">
    <property type="nucleotide sequence ID" value="XM_029030539.1"/>
</dbReference>
<evidence type="ECO:0000256" key="1">
    <source>
        <dbReference type="SAM" id="SignalP"/>
    </source>
</evidence>
<reference evidence="3 4" key="1">
    <citation type="submission" date="2017-03" db="EMBL/GenBank/DDBJ databases">
        <title>An alternative strategy for trypanosome survival in the mammalian bloodstream revealed through genome and transcriptome analysis of the ubiquitous bovine parasite Trypanosoma (Megatrypanum) theileri.</title>
        <authorList>
            <person name="Kelly S."/>
            <person name="Ivens A."/>
            <person name="Mott A."/>
            <person name="O'Neill E."/>
            <person name="Emms D."/>
            <person name="Macleod O."/>
            <person name="Voorheis P."/>
            <person name="Matthews J."/>
            <person name="Matthews K."/>
            <person name="Carrington M."/>
        </authorList>
    </citation>
    <scope>NUCLEOTIDE SEQUENCE [LARGE SCALE GENOMIC DNA]</scope>
    <source>
        <strain evidence="3">Edinburgh</strain>
    </source>
</reference>
<dbReference type="AlphaFoldDB" id="A0A1X0NHR2"/>
<comment type="caution">
    <text evidence="3">The sequence shown here is derived from an EMBL/GenBank/DDBJ whole genome shotgun (WGS) entry which is preliminary data.</text>
</comment>
<dbReference type="Pfam" id="PF10208">
    <property type="entry name" value="ARMET_C"/>
    <property type="match status" value="1"/>
</dbReference>
<keyword evidence="1" id="KW-0732">Signal</keyword>
<evidence type="ECO:0000259" key="2">
    <source>
        <dbReference type="Pfam" id="PF10208"/>
    </source>
</evidence>
<organism evidence="3 4">
    <name type="scientific">Trypanosoma theileri</name>
    <dbReference type="NCBI Taxonomy" id="67003"/>
    <lineage>
        <taxon>Eukaryota</taxon>
        <taxon>Discoba</taxon>
        <taxon>Euglenozoa</taxon>
        <taxon>Kinetoplastea</taxon>
        <taxon>Metakinetoplastina</taxon>
        <taxon>Trypanosomatida</taxon>
        <taxon>Trypanosomatidae</taxon>
        <taxon>Trypanosoma</taxon>
    </lineage>
</organism>
<dbReference type="Proteomes" id="UP000192257">
    <property type="component" value="Unassembled WGS sequence"/>
</dbReference>
<keyword evidence="4" id="KW-1185">Reference proteome</keyword>
<evidence type="ECO:0000313" key="4">
    <source>
        <dbReference type="Proteomes" id="UP000192257"/>
    </source>
</evidence>
<name>A0A1X0NHR2_9TRYP</name>
<feature type="signal peptide" evidence="1">
    <location>
        <begin position="1"/>
        <end position="26"/>
    </location>
</feature>
<proteinExistence type="predicted"/>
<dbReference type="OrthoDB" id="5597848at2759"/>
<dbReference type="Gene3D" id="1.10.720.30">
    <property type="entry name" value="SAP domain"/>
    <property type="match status" value="1"/>
</dbReference>
<accession>A0A1X0NHR2</accession>
<dbReference type="InterPro" id="IPR019345">
    <property type="entry name" value="ARMET_C"/>
</dbReference>
<sequence>MRDIGLRPLLLLLVLLFYLVCLTAMAEMTEQDFKRMKIKDLRHFLEERDLSCPGCQEKADFVRVAFQNRDKKPVSEQGKREIPNASFWEVWKDNAKALCTEVVQKRGLDVSGKPQADICDAIAYVVENFFMQHGKRTANKLRKKADDLLKTSYKNVYYDAGRVLLERLANYCLASPANQEKCSSVGSLSSLIEGSSVIDLVKWMTNVGIENTNPMYDFLELRDDL</sequence>
<feature type="domain" description="ARMET C-terminal" evidence="2">
    <location>
        <begin position="31"/>
        <end position="63"/>
    </location>
</feature>
<dbReference type="InterPro" id="IPR036361">
    <property type="entry name" value="SAP_dom_sf"/>
</dbReference>
<dbReference type="GeneID" id="39990319"/>
<gene>
    <name evidence="3" type="ORF">TM35_000491370</name>
</gene>
<feature type="chain" id="PRO_5012665009" description="ARMET C-terminal domain-containing protein" evidence="1">
    <location>
        <begin position="27"/>
        <end position="225"/>
    </location>
</feature>
<evidence type="ECO:0000313" key="3">
    <source>
        <dbReference type="EMBL" id="ORC84131.1"/>
    </source>
</evidence>
<dbReference type="EMBL" id="NBCO01000049">
    <property type="protein sequence ID" value="ORC84131.1"/>
    <property type="molecule type" value="Genomic_DNA"/>
</dbReference>
<protein>
    <recommendedName>
        <fullName evidence="2">ARMET C-terminal domain-containing protein</fullName>
    </recommendedName>
</protein>
<dbReference type="VEuPathDB" id="TriTrypDB:TM35_000491370"/>
<dbReference type="SUPFAM" id="SSF68906">
    <property type="entry name" value="SAP domain"/>
    <property type="match status" value="1"/>
</dbReference>